<feature type="region of interest" description="Disordered" evidence="5">
    <location>
        <begin position="1"/>
        <end position="30"/>
    </location>
</feature>
<evidence type="ECO:0000256" key="3">
    <source>
        <dbReference type="ARBA" id="ARBA00022989"/>
    </source>
</evidence>
<evidence type="ECO:0000256" key="2">
    <source>
        <dbReference type="ARBA" id="ARBA00022692"/>
    </source>
</evidence>
<comment type="subcellular location">
    <subcellularLocation>
        <location evidence="1">Membrane</location>
        <topology evidence="1">Multi-pass membrane protein</topology>
    </subcellularLocation>
</comment>
<keyword evidence="3" id="KW-1133">Transmembrane helix</keyword>
<proteinExistence type="predicted"/>
<protein>
    <submittedName>
        <fullName evidence="6">DoxX family protein</fullName>
    </submittedName>
</protein>
<dbReference type="Pfam" id="PF07681">
    <property type="entry name" value="DoxX"/>
    <property type="match status" value="1"/>
</dbReference>
<evidence type="ECO:0000256" key="5">
    <source>
        <dbReference type="SAM" id="MobiDB-lite"/>
    </source>
</evidence>
<evidence type="ECO:0000256" key="1">
    <source>
        <dbReference type="ARBA" id="ARBA00004141"/>
    </source>
</evidence>
<evidence type="ECO:0000256" key="4">
    <source>
        <dbReference type="ARBA" id="ARBA00023136"/>
    </source>
</evidence>
<evidence type="ECO:0000313" key="7">
    <source>
        <dbReference type="Proteomes" id="UP000830729"/>
    </source>
</evidence>
<gene>
    <name evidence="6" type="ORF">M0R89_12730</name>
</gene>
<dbReference type="EMBL" id="CP096659">
    <property type="protein sequence ID" value="UPV73405.1"/>
    <property type="molecule type" value="Genomic_DNA"/>
</dbReference>
<feature type="compositionally biased region" description="Polar residues" evidence="5">
    <location>
        <begin position="1"/>
        <end position="23"/>
    </location>
</feature>
<dbReference type="AlphaFoldDB" id="A0A8U0HQT4"/>
<dbReference type="Proteomes" id="UP000830729">
    <property type="component" value="Chromosome"/>
</dbReference>
<keyword evidence="4" id="KW-0472">Membrane</keyword>
<dbReference type="InterPro" id="IPR032808">
    <property type="entry name" value="DoxX"/>
</dbReference>
<keyword evidence="7" id="KW-1185">Reference proteome</keyword>
<sequence length="154" mass="16343">MWSLGSESTDSVAETAQEATESVTGEDAPKTHSTSFKLARALFGGVLAFTAVDNFRDLESMIGYAESKGAPMADRSVPAISGSLLFGGLGVAAWKLPRLAAGAIATFLVSTTPVMHDFWSMDDGQEREQQMVHFLKNTALLGGALAFLRVAQDD</sequence>
<accession>A0A8U0HQT4</accession>
<organism evidence="6 7">
    <name type="scientific">Halorussus limi</name>
    <dbReference type="NCBI Taxonomy" id="2938695"/>
    <lineage>
        <taxon>Archaea</taxon>
        <taxon>Methanobacteriati</taxon>
        <taxon>Methanobacteriota</taxon>
        <taxon>Stenosarchaea group</taxon>
        <taxon>Halobacteria</taxon>
        <taxon>Halobacteriales</taxon>
        <taxon>Haladaptataceae</taxon>
        <taxon>Halorussus</taxon>
    </lineage>
</organism>
<dbReference type="GeneID" id="72186079"/>
<reference evidence="6 7" key="1">
    <citation type="submission" date="2022-04" db="EMBL/GenBank/DDBJ databases">
        <title>Diverse halophilic archaea isolated from saline environments.</title>
        <authorList>
            <person name="Cui H.-L."/>
        </authorList>
    </citation>
    <scope>NUCLEOTIDE SEQUENCE [LARGE SCALE GENOMIC DNA]</scope>
    <source>
        <strain evidence="6 7">XZYJT49</strain>
    </source>
</reference>
<dbReference type="KEGG" id="halx:M0R89_12730"/>
<keyword evidence="2" id="KW-0812">Transmembrane</keyword>
<dbReference type="GO" id="GO:0016020">
    <property type="term" value="C:membrane"/>
    <property type="evidence" value="ECO:0007669"/>
    <property type="project" value="UniProtKB-SubCell"/>
</dbReference>
<evidence type="ECO:0000313" key="6">
    <source>
        <dbReference type="EMBL" id="UPV73405.1"/>
    </source>
</evidence>
<dbReference type="RefSeq" id="WP_248649461.1">
    <property type="nucleotide sequence ID" value="NZ_CP096659.1"/>
</dbReference>
<name>A0A8U0HQT4_9EURY</name>